<accession>I0IPA9</accession>
<keyword evidence="1" id="KW-0328">Glycosyltransferase</keyword>
<dbReference type="GO" id="GO:0008713">
    <property type="term" value="F:ADP-heptose-lipopolysaccharide heptosyltransferase activity"/>
    <property type="evidence" value="ECO:0007669"/>
    <property type="project" value="TreeGrafter"/>
</dbReference>
<dbReference type="Pfam" id="PF01075">
    <property type="entry name" value="Glyco_transf_9"/>
    <property type="match status" value="1"/>
</dbReference>
<dbReference type="eggNOG" id="COG0859">
    <property type="taxonomic scope" value="Bacteria"/>
</dbReference>
<dbReference type="InterPro" id="IPR002201">
    <property type="entry name" value="Glyco_trans_9"/>
</dbReference>
<dbReference type="EMBL" id="AP012342">
    <property type="protein sequence ID" value="BAM07108.1"/>
    <property type="molecule type" value="Genomic_DNA"/>
</dbReference>
<dbReference type="Proteomes" id="UP000007382">
    <property type="component" value="Chromosome"/>
</dbReference>
<dbReference type="Gene3D" id="3.40.50.2000">
    <property type="entry name" value="Glycogen Phosphorylase B"/>
    <property type="match status" value="2"/>
</dbReference>
<evidence type="ECO:0000313" key="4">
    <source>
        <dbReference type="Proteomes" id="UP000007382"/>
    </source>
</evidence>
<proteinExistence type="predicted"/>
<name>I0IPA9_LEPFC</name>
<sequence length="354" mass="39992">MDSMVILRMRYLGDSLLLVPTLRKLLLAYPGIFLTVVVNRGTEYPLKNLSGIRVVVFDNRSFWGKLKSSYDMVRLARERKWDLWVDWTVSDRSRLFSRLADASRKLSCGWKKDERPSSQNSIYVPVDFNHGPDPVMNQYESSLRKIGVHLSATSDPLVSSSASSRMEIETWRKENRLDQETPILLIHPGGREWYKRWPPDRLAQVGNWWSKVHKGVVVIIGTREDQTLILSVTSGFQPETRFLIVQESIPFIHALMESSTLFLGNDSGPLHLADAAGLYGVGLFGSTTPAVWGPVSTGRLLTLYDPPACSPCSHEGCSQGVDNCLRRIEVNQVIEGLSRQLKLREKHLKEVSLS</sequence>
<protein>
    <submittedName>
        <fullName evidence="3">Putative heptosyltransferase family protein</fullName>
    </submittedName>
</protein>
<reference evidence="4" key="2">
    <citation type="submission" date="2012-03" db="EMBL/GenBank/DDBJ databases">
        <title>The complete genome sequence of the pioneer microbe on fresh volcanic deposit, Leptospirillum ferrooxidans strain C2-3.</title>
        <authorList>
            <person name="Fujimura R."/>
            <person name="Sato Y."/>
            <person name="Nishizawa T."/>
            <person name="Nanba K."/>
            <person name="Oshima K."/>
            <person name="Hattori M."/>
            <person name="Kamijo T."/>
            <person name="Ohta H."/>
        </authorList>
    </citation>
    <scope>NUCLEOTIDE SEQUENCE [LARGE SCALE GENOMIC DNA]</scope>
    <source>
        <strain evidence="4">C2-3</strain>
    </source>
</reference>
<evidence type="ECO:0000256" key="1">
    <source>
        <dbReference type="ARBA" id="ARBA00022676"/>
    </source>
</evidence>
<gene>
    <name evidence="3" type="ordered locus">LFE_1425</name>
</gene>
<dbReference type="PATRIC" id="fig|1162668.3.peg.1693"/>
<dbReference type="KEGG" id="lfc:LFE_1425"/>
<dbReference type="CDD" id="cd03789">
    <property type="entry name" value="GT9_LPS_heptosyltransferase"/>
    <property type="match status" value="1"/>
</dbReference>
<organism evidence="3 4">
    <name type="scientific">Leptospirillum ferrooxidans (strain C2-3)</name>
    <dbReference type="NCBI Taxonomy" id="1162668"/>
    <lineage>
        <taxon>Bacteria</taxon>
        <taxon>Pseudomonadati</taxon>
        <taxon>Nitrospirota</taxon>
        <taxon>Nitrospiria</taxon>
        <taxon>Nitrospirales</taxon>
        <taxon>Nitrospiraceae</taxon>
        <taxon>Leptospirillum</taxon>
    </lineage>
</organism>
<dbReference type="AlphaFoldDB" id="I0IPA9"/>
<dbReference type="GO" id="GO:0009244">
    <property type="term" value="P:lipopolysaccharide core region biosynthetic process"/>
    <property type="evidence" value="ECO:0007669"/>
    <property type="project" value="TreeGrafter"/>
</dbReference>
<dbReference type="RefSeq" id="WP_014449596.1">
    <property type="nucleotide sequence ID" value="NC_017094.1"/>
</dbReference>
<dbReference type="SUPFAM" id="SSF53756">
    <property type="entry name" value="UDP-Glycosyltransferase/glycogen phosphorylase"/>
    <property type="match status" value="1"/>
</dbReference>
<keyword evidence="2 3" id="KW-0808">Transferase</keyword>
<dbReference type="PANTHER" id="PTHR30160">
    <property type="entry name" value="TETRAACYLDISACCHARIDE 4'-KINASE-RELATED"/>
    <property type="match status" value="1"/>
</dbReference>
<evidence type="ECO:0000256" key="2">
    <source>
        <dbReference type="ARBA" id="ARBA00022679"/>
    </source>
</evidence>
<dbReference type="InterPro" id="IPR051199">
    <property type="entry name" value="LPS_LOS_Heptosyltrfase"/>
</dbReference>
<dbReference type="STRING" id="1162668.LFE_1425"/>
<evidence type="ECO:0000313" key="3">
    <source>
        <dbReference type="EMBL" id="BAM07108.1"/>
    </source>
</evidence>
<dbReference type="OrthoDB" id="9768048at2"/>
<dbReference type="PANTHER" id="PTHR30160:SF1">
    <property type="entry name" value="LIPOPOLYSACCHARIDE 1,2-N-ACETYLGLUCOSAMINETRANSFERASE-RELATED"/>
    <property type="match status" value="1"/>
</dbReference>
<dbReference type="GO" id="GO:0005829">
    <property type="term" value="C:cytosol"/>
    <property type="evidence" value="ECO:0007669"/>
    <property type="project" value="TreeGrafter"/>
</dbReference>
<reference evidence="3 4" key="1">
    <citation type="journal article" date="2012" name="J. Bacteriol.">
        <title>Complete Genome Sequence of Leptospirillum ferrooxidans Strain C2-3, Isolated from a Fresh Volcanic Ash Deposit on the Island of Miyake, Japan.</title>
        <authorList>
            <person name="Fujimura R."/>
            <person name="Sato Y."/>
            <person name="Nishizawa T."/>
            <person name="Oshima K."/>
            <person name="Kim S.-W."/>
            <person name="Hattori M."/>
            <person name="Kamijo T."/>
            <person name="Ohta H."/>
        </authorList>
    </citation>
    <scope>NUCLEOTIDE SEQUENCE [LARGE SCALE GENOMIC DNA]</scope>
    <source>
        <strain evidence="3 4">C2-3</strain>
    </source>
</reference>
<dbReference type="HOGENOM" id="CLU_038371_0_0_0"/>
<keyword evidence="4" id="KW-1185">Reference proteome</keyword>